<reference evidence="1 2" key="1">
    <citation type="journal article" date="2016" name="Proc. Natl. Acad. Sci. U.S.A.">
        <title>Lipid metabolic changes in an early divergent fungus govern the establishment of a mutualistic symbiosis with endobacteria.</title>
        <authorList>
            <person name="Lastovetsky O.A."/>
            <person name="Gaspar M.L."/>
            <person name="Mondo S.J."/>
            <person name="LaButti K.M."/>
            <person name="Sandor L."/>
            <person name="Grigoriev I.V."/>
            <person name="Henry S.A."/>
            <person name="Pawlowska T.E."/>
        </authorList>
    </citation>
    <scope>NUCLEOTIDE SEQUENCE [LARGE SCALE GENOMIC DNA]</scope>
    <source>
        <strain evidence="1 2">ATCC 11559</strain>
    </source>
</reference>
<dbReference type="PANTHER" id="PTHR45786">
    <property type="entry name" value="DNA BINDING PROTEIN-LIKE"/>
    <property type="match status" value="1"/>
</dbReference>
<organism evidence="1 2">
    <name type="scientific">Rhizopus microsporus</name>
    <dbReference type="NCBI Taxonomy" id="58291"/>
    <lineage>
        <taxon>Eukaryota</taxon>
        <taxon>Fungi</taxon>
        <taxon>Fungi incertae sedis</taxon>
        <taxon>Mucoromycota</taxon>
        <taxon>Mucoromycotina</taxon>
        <taxon>Mucoromycetes</taxon>
        <taxon>Mucorales</taxon>
        <taxon>Mucorineae</taxon>
        <taxon>Rhizopodaceae</taxon>
        <taxon>Rhizopus</taxon>
    </lineage>
</organism>
<sequence>MNRECSHCHALHWINERQETSSLSNPSWESCCKRGSIQPDPLQYLKDLLASTDTQGRHFKDNLRQYNAAFTFTSLGCDIVSAEEHNANNNNNSNSNNNRGGLNAFQIHSALCHRQGPLTPVEGKTPLYAQLYVYDPSYDAQRLPERNENLDNKIIENPSTLLSQCNPFARIYRHAYEILTNHENSSINSEDRATSNGSTESGLSMRMCLIEGGDIRAQDLSKMEEVAAVTPIEYIDRNFHDVVLTLRSNNSLCQKIGFEQHFQRISQTHAAYMCTNSVLIFHHGTYRRR</sequence>
<evidence type="ECO:0008006" key="3">
    <source>
        <dbReference type="Google" id="ProtNLM"/>
    </source>
</evidence>
<dbReference type="VEuPathDB" id="FungiDB:BCV72DRAFT_265806"/>
<gene>
    <name evidence="1" type="ORF">BCV71DRAFT_274993</name>
</gene>
<evidence type="ECO:0000313" key="2">
    <source>
        <dbReference type="Proteomes" id="UP000242381"/>
    </source>
</evidence>
<name>A0A1X0RS28_RHIZD</name>
<dbReference type="PANTHER" id="PTHR45786:SF74">
    <property type="entry name" value="ATP-DEPENDENT DNA HELICASE"/>
    <property type="match status" value="1"/>
</dbReference>
<protein>
    <recommendedName>
        <fullName evidence="3">Helitron helicase-like domain-containing protein</fullName>
    </recommendedName>
</protein>
<dbReference type="Proteomes" id="UP000242381">
    <property type="component" value="Unassembled WGS sequence"/>
</dbReference>
<evidence type="ECO:0000313" key="1">
    <source>
        <dbReference type="EMBL" id="ORE14790.1"/>
    </source>
</evidence>
<dbReference type="EMBL" id="KV921453">
    <property type="protein sequence ID" value="ORE14790.1"/>
    <property type="molecule type" value="Genomic_DNA"/>
</dbReference>
<dbReference type="AlphaFoldDB" id="A0A1X0RS28"/>
<proteinExistence type="predicted"/>
<accession>A0A1X0RS28</accession>